<keyword evidence="10" id="KW-1185">Reference proteome</keyword>
<evidence type="ECO:0000256" key="3">
    <source>
        <dbReference type="ARBA" id="ARBA00022553"/>
    </source>
</evidence>
<dbReference type="EC" id="2.7.13.3" evidence="2"/>
<dbReference type="Pfam" id="PF00512">
    <property type="entry name" value="HisKA"/>
    <property type="match status" value="1"/>
</dbReference>
<dbReference type="SUPFAM" id="SSF47384">
    <property type="entry name" value="Homodimeric domain of signal transducing histidine kinase"/>
    <property type="match status" value="1"/>
</dbReference>
<evidence type="ECO:0000313" key="9">
    <source>
        <dbReference type="EMBL" id="MEN1761581.1"/>
    </source>
</evidence>
<dbReference type="CDD" id="cd13704">
    <property type="entry name" value="PBP2_HisK"/>
    <property type="match status" value="1"/>
</dbReference>
<dbReference type="PROSITE" id="PS50109">
    <property type="entry name" value="HIS_KIN"/>
    <property type="match status" value="1"/>
</dbReference>
<evidence type="ECO:0000256" key="5">
    <source>
        <dbReference type="ARBA" id="ARBA00022777"/>
    </source>
</evidence>
<feature type="domain" description="Histidine kinase" evidence="8">
    <location>
        <begin position="323"/>
        <end position="530"/>
    </location>
</feature>
<keyword evidence="5" id="KW-0808">Transferase</keyword>
<dbReference type="PRINTS" id="PR00344">
    <property type="entry name" value="BCTRLSENSOR"/>
</dbReference>
<protein>
    <recommendedName>
        <fullName evidence="2">histidine kinase</fullName>
        <ecNumber evidence="2">2.7.13.3</ecNumber>
    </recommendedName>
</protein>
<dbReference type="Pfam" id="PF02518">
    <property type="entry name" value="HATPase_c"/>
    <property type="match status" value="1"/>
</dbReference>
<dbReference type="InterPro" id="IPR003661">
    <property type="entry name" value="HisK_dim/P_dom"/>
</dbReference>
<keyword evidence="6" id="KW-0902">Two-component regulatory system</keyword>
<dbReference type="InterPro" id="IPR004358">
    <property type="entry name" value="Sig_transdc_His_kin-like_C"/>
</dbReference>
<reference evidence="9 10" key="1">
    <citation type="submission" date="2024-04" db="EMBL/GenBank/DDBJ databases">
        <title>Genome sequencing and metabolic network reconstruction of aminoacids and betaine degradation by Anoxynatronum sibiricum.</title>
        <authorList>
            <person name="Detkova E.N."/>
            <person name="Boltjanskaja Y.V."/>
            <person name="Mardanov A.V."/>
            <person name="Kevbrin V."/>
        </authorList>
    </citation>
    <scope>NUCLEOTIDE SEQUENCE [LARGE SCALE GENOMIC DNA]</scope>
    <source>
        <strain evidence="9 10">Z-7981</strain>
    </source>
</reference>
<evidence type="ECO:0000259" key="8">
    <source>
        <dbReference type="PROSITE" id="PS50109"/>
    </source>
</evidence>
<evidence type="ECO:0000256" key="1">
    <source>
        <dbReference type="ARBA" id="ARBA00000085"/>
    </source>
</evidence>
<dbReference type="CDD" id="cd00082">
    <property type="entry name" value="HisKA"/>
    <property type="match status" value="1"/>
</dbReference>
<dbReference type="InterPro" id="IPR036097">
    <property type="entry name" value="HisK_dim/P_sf"/>
</dbReference>
<dbReference type="Pfam" id="PF00497">
    <property type="entry name" value="SBP_bac_3"/>
    <property type="match status" value="1"/>
</dbReference>
<dbReference type="SUPFAM" id="SSF55874">
    <property type="entry name" value="ATPase domain of HSP90 chaperone/DNA topoisomerase II/histidine kinase"/>
    <property type="match status" value="1"/>
</dbReference>
<evidence type="ECO:0000256" key="2">
    <source>
        <dbReference type="ARBA" id="ARBA00012438"/>
    </source>
</evidence>
<dbReference type="PANTHER" id="PTHR35936:SF19">
    <property type="entry name" value="AMINO-ACID-BINDING PROTEIN YXEM-RELATED"/>
    <property type="match status" value="1"/>
</dbReference>
<evidence type="ECO:0000313" key="10">
    <source>
        <dbReference type="Proteomes" id="UP001407405"/>
    </source>
</evidence>
<evidence type="ECO:0000256" key="7">
    <source>
        <dbReference type="SAM" id="SignalP"/>
    </source>
</evidence>
<name>A0ABU9VWQ6_9CLOT</name>
<feature type="signal peptide" evidence="7">
    <location>
        <begin position="1"/>
        <end position="30"/>
    </location>
</feature>
<dbReference type="SUPFAM" id="SSF53850">
    <property type="entry name" value="Periplasmic binding protein-like II"/>
    <property type="match status" value="1"/>
</dbReference>
<dbReference type="InterPro" id="IPR003594">
    <property type="entry name" value="HATPase_dom"/>
</dbReference>
<dbReference type="Gene3D" id="3.30.565.10">
    <property type="entry name" value="Histidine kinase-like ATPase, C-terminal domain"/>
    <property type="match status" value="1"/>
</dbReference>
<feature type="chain" id="PRO_5047300196" description="histidine kinase" evidence="7">
    <location>
        <begin position="31"/>
        <end position="534"/>
    </location>
</feature>
<dbReference type="Gene3D" id="3.40.190.10">
    <property type="entry name" value="Periplasmic binding protein-like II"/>
    <property type="match status" value="2"/>
</dbReference>
<comment type="caution">
    <text evidence="9">The sequence shown here is derived from an EMBL/GenBank/DDBJ whole genome shotgun (WGS) entry which is preliminary data.</text>
</comment>
<dbReference type="CDD" id="cd00075">
    <property type="entry name" value="HATPase"/>
    <property type="match status" value="1"/>
</dbReference>
<gene>
    <name evidence="9" type="ORF">AAIG11_13920</name>
</gene>
<dbReference type="SMART" id="SM00062">
    <property type="entry name" value="PBPb"/>
    <property type="match status" value="1"/>
</dbReference>
<dbReference type="Proteomes" id="UP001407405">
    <property type="component" value="Unassembled WGS sequence"/>
</dbReference>
<keyword evidence="5" id="KW-0418">Kinase</keyword>
<organism evidence="9 10">
    <name type="scientific">Anoxynatronum sibiricum</name>
    <dbReference type="NCBI Taxonomy" id="210623"/>
    <lineage>
        <taxon>Bacteria</taxon>
        <taxon>Bacillati</taxon>
        <taxon>Bacillota</taxon>
        <taxon>Clostridia</taxon>
        <taxon>Eubacteriales</taxon>
        <taxon>Clostridiaceae</taxon>
        <taxon>Anoxynatronum</taxon>
    </lineage>
</organism>
<dbReference type="SMART" id="SM00387">
    <property type="entry name" value="HATPase_c"/>
    <property type="match status" value="1"/>
</dbReference>
<evidence type="ECO:0000256" key="6">
    <source>
        <dbReference type="ARBA" id="ARBA00023012"/>
    </source>
</evidence>
<keyword evidence="3" id="KW-0597">Phosphoprotein</keyword>
<dbReference type="SMART" id="SM00388">
    <property type="entry name" value="HisKA"/>
    <property type="match status" value="1"/>
</dbReference>
<dbReference type="Gene3D" id="1.10.287.130">
    <property type="match status" value="1"/>
</dbReference>
<dbReference type="InterPro" id="IPR005467">
    <property type="entry name" value="His_kinase_dom"/>
</dbReference>
<keyword evidence="4 7" id="KW-0732">Signal</keyword>
<dbReference type="RefSeq" id="WP_343186868.1">
    <property type="nucleotide sequence ID" value="NZ_JBCITM010000018.1"/>
</dbReference>
<evidence type="ECO:0000256" key="4">
    <source>
        <dbReference type="ARBA" id="ARBA00022729"/>
    </source>
</evidence>
<dbReference type="EMBL" id="JBCITM010000018">
    <property type="protein sequence ID" value="MEN1761581.1"/>
    <property type="molecule type" value="Genomic_DNA"/>
</dbReference>
<proteinExistence type="predicted"/>
<accession>A0ABU9VWQ6</accession>
<sequence>MKKRIYWLLLFCLLSLSFLLCALFSTPVYAAAEVYRVAGDRDFPPYEYVDADGNFKGFNVDLLKAISLVTGMEFEFIPMKWEHAYVSVHQGQADLIQGMKESEQRKSIFLFSESLLTSSQSIFVLDQNNTVRNESDLKGKTIALNKEDISYREISEIENVIIAEYDSLGEALQGLLDGEVDALIGNTLTVNYLSKEKNAIDLVKIVGRSMNEQKYAIAVHRSNPELLKKLNDGILEIQNNGMYDSLYRKWFGAPIKNATSNYEVLWKYTLGIIGALVALVTMIKSANNKLKRMIAVKTEEQKALMHELRHYDKLQFMNKIISSIAHEIRNPLTSIKIYTNQMPQKIDNRAFLLAASEDIPQEIDRVDRLLKEFMEYASPKKPVIATINLYDELMSAIKLAKFHMDHMRIRVSVDRQLFVTFDVSQFKQVVLNLLLNSHEALRNADDAVVEITAQEKGHEIVLTFQDNGCGMSRENLPHIFEPFYTTKEFGNGVGMFVVKQIIDDNGGRITAESDGPHQGMRIHMSLKRGDEDEA</sequence>
<dbReference type="PANTHER" id="PTHR35936">
    <property type="entry name" value="MEMBRANE-BOUND LYTIC MUREIN TRANSGLYCOSYLASE F"/>
    <property type="match status" value="1"/>
</dbReference>
<dbReference type="InterPro" id="IPR036890">
    <property type="entry name" value="HATPase_C_sf"/>
</dbReference>
<dbReference type="InterPro" id="IPR001638">
    <property type="entry name" value="Solute-binding_3/MltF_N"/>
</dbReference>
<comment type="catalytic activity">
    <reaction evidence="1">
        <text>ATP + protein L-histidine = ADP + protein N-phospho-L-histidine.</text>
        <dbReference type="EC" id="2.7.13.3"/>
    </reaction>
</comment>